<comment type="caution">
    <text evidence="1">The sequence shown here is derived from an EMBL/GenBank/DDBJ whole genome shotgun (WGS) entry which is preliminary data.</text>
</comment>
<gene>
    <name evidence="1" type="ORF">QEG54_004580</name>
</gene>
<evidence type="ECO:0000313" key="1">
    <source>
        <dbReference type="EMBL" id="EML1473768.1"/>
    </source>
</evidence>
<proteinExistence type="predicted"/>
<dbReference type="EMBL" id="ABLOKC030000035">
    <property type="protein sequence ID" value="EML1473768.1"/>
    <property type="molecule type" value="Genomic_DNA"/>
</dbReference>
<reference evidence="1" key="1">
    <citation type="submission" date="2024-02" db="EMBL/GenBank/DDBJ databases">
        <authorList>
            <consortium name="Clinical and Environmental Microbiology Branch: Whole genome sequencing antimicrobial resistance pathogens in the healthcare setting"/>
        </authorList>
    </citation>
    <scope>NUCLEOTIDE SEQUENCE</scope>
    <source>
        <strain evidence="1">2021DK-00143</strain>
    </source>
</reference>
<accession>A0AAI9DQ50</accession>
<sequence length="101" mass="10854">MDKFKITQKCATTQELTAFGIVIPSTNKNVELEFSESEVNTLTIPDPDTNELMTVHEVIFSVSCVGQIRGGYCTQLIKGMGEASRSDIVAAARAAITAGNE</sequence>
<protein>
    <submittedName>
        <fullName evidence="1">Uncharacterized protein</fullName>
    </submittedName>
</protein>
<dbReference type="AlphaFoldDB" id="A0AAI9DQ50"/>
<name>A0AAI9DQ50_PLUGE</name>
<organism evidence="1">
    <name type="scientific">Pluralibacter gergoviae</name>
    <name type="common">Enterobacter gergoviae</name>
    <dbReference type="NCBI Taxonomy" id="61647"/>
    <lineage>
        <taxon>Bacteria</taxon>
        <taxon>Pseudomonadati</taxon>
        <taxon>Pseudomonadota</taxon>
        <taxon>Gammaproteobacteria</taxon>
        <taxon>Enterobacterales</taxon>
        <taxon>Enterobacteriaceae</taxon>
        <taxon>Pluralibacter</taxon>
    </lineage>
</organism>